<reference evidence="11" key="1">
    <citation type="journal article" date="2020" name="mSystems">
        <title>Genome- and Community-Level Interaction Insights into Carbon Utilization and Element Cycling Functions of Hydrothermarchaeota in Hydrothermal Sediment.</title>
        <authorList>
            <person name="Zhou Z."/>
            <person name="Liu Y."/>
            <person name="Xu W."/>
            <person name="Pan J."/>
            <person name="Luo Z.H."/>
            <person name="Li M."/>
        </authorList>
    </citation>
    <scope>NUCLEOTIDE SEQUENCE [LARGE SCALE GENOMIC DNA]</scope>
    <source>
        <strain evidence="11">SpSt-579</strain>
    </source>
</reference>
<dbReference type="GO" id="GO:0019843">
    <property type="term" value="F:rRNA binding"/>
    <property type="evidence" value="ECO:0007669"/>
    <property type="project" value="UniProtKB-UniRule"/>
</dbReference>
<evidence type="ECO:0000313" key="11">
    <source>
        <dbReference type="EMBL" id="HGT71386.1"/>
    </source>
</evidence>
<evidence type="ECO:0000256" key="2">
    <source>
        <dbReference type="ARBA" id="ARBA00022730"/>
    </source>
</evidence>
<feature type="region of interest" description="Disordered" evidence="9">
    <location>
        <begin position="196"/>
        <end position="218"/>
    </location>
</feature>
<feature type="region of interest" description="Disordered" evidence="9">
    <location>
        <begin position="16"/>
        <end position="50"/>
    </location>
</feature>
<feature type="compositionally biased region" description="Basic and acidic residues" evidence="9">
    <location>
        <begin position="33"/>
        <end position="50"/>
    </location>
</feature>
<dbReference type="AlphaFoldDB" id="A0A7C4M615"/>
<evidence type="ECO:0000256" key="9">
    <source>
        <dbReference type="SAM" id="MobiDB-lite"/>
    </source>
</evidence>
<dbReference type="GO" id="GO:0006412">
    <property type="term" value="P:translation"/>
    <property type="evidence" value="ECO:0007669"/>
    <property type="project" value="UniProtKB-UniRule"/>
</dbReference>
<evidence type="ECO:0000256" key="8">
    <source>
        <dbReference type="RuleBase" id="RU003823"/>
    </source>
</evidence>
<dbReference type="Gene3D" id="3.30.160.20">
    <property type="match status" value="1"/>
</dbReference>
<evidence type="ECO:0000256" key="3">
    <source>
        <dbReference type="ARBA" id="ARBA00022884"/>
    </source>
</evidence>
<evidence type="ECO:0000256" key="4">
    <source>
        <dbReference type="ARBA" id="ARBA00022980"/>
    </source>
</evidence>
<dbReference type="InterPro" id="IPR000851">
    <property type="entry name" value="Ribosomal_uS5"/>
</dbReference>
<comment type="subunit">
    <text evidence="7">Part of the 30S ribosomal subunit. Contacts proteins S4 and S8.</text>
</comment>
<evidence type="ECO:0000256" key="7">
    <source>
        <dbReference type="HAMAP-Rule" id="MF_01307"/>
    </source>
</evidence>
<dbReference type="NCBIfam" id="TIGR01021">
    <property type="entry name" value="rpsE_bact"/>
    <property type="match status" value="1"/>
</dbReference>
<dbReference type="PANTHER" id="PTHR48277:SF1">
    <property type="entry name" value="MITOCHONDRIAL RIBOSOMAL PROTEIN S5"/>
    <property type="match status" value="1"/>
</dbReference>
<keyword evidence="5 7" id="KW-0687">Ribonucleoprotein</keyword>
<dbReference type="GO" id="GO:0015935">
    <property type="term" value="C:small ribosomal subunit"/>
    <property type="evidence" value="ECO:0007669"/>
    <property type="project" value="InterPro"/>
</dbReference>
<comment type="domain">
    <text evidence="7">The N-terminal domain interacts with the head of the 30S subunit; the C-terminal domain interacts with the body and contacts protein S4. The interaction surface between S4 and S5 is involved in control of translational fidelity.</text>
</comment>
<dbReference type="Gene3D" id="3.30.230.10">
    <property type="match status" value="1"/>
</dbReference>
<comment type="similarity">
    <text evidence="1 7 8">Belongs to the universal ribosomal protein uS5 family.</text>
</comment>
<name>A0A7C4M615_UNCC3</name>
<organism evidence="11">
    <name type="scientific">candidate division CPR3 bacterium</name>
    <dbReference type="NCBI Taxonomy" id="2268181"/>
    <lineage>
        <taxon>Bacteria</taxon>
        <taxon>Bacteria division CPR3</taxon>
    </lineage>
</organism>
<dbReference type="GO" id="GO:0005737">
    <property type="term" value="C:cytoplasm"/>
    <property type="evidence" value="ECO:0007669"/>
    <property type="project" value="UniProtKB-ARBA"/>
</dbReference>
<dbReference type="InterPro" id="IPR013810">
    <property type="entry name" value="Ribosomal_uS5_N"/>
</dbReference>
<dbReference type="InterPro" id="IPR020568">
    <property type="entry name" value="Ribosomal_Su5_D2-typ_SF"/>
</dbReference>
<evidence type="ECO:0000259" key="10">
    <source>
        <dbReference type="PROSITE" id="PS50881"/>
    </source>
</evidence>
<evidence type="ECO:0000256" key="1">
    <source>
        <dbReference type="ARBA" id="ARBA00008945"/>
    </source>
</evidence>
<dbReference type="InterPro" id="IPR018192">
    <property type="entry name" value="Ribosomal_uS5_N_CS"/>
</dbReference>
<accession>A0A7C4M615</accession>
<dbReference type="PANTHER" id="PTHR48277">
    <property type="entry name" value="MITOCHONDRIAL RIBOSOMAL PROTEIN S5"/>
    <property type="match status" value="1"/>
</dbReference>
<dbReference type="PROSITE" id="PS50881">
    <property type="entry name" value="S5_DSRBD"/>
    <property type="match status" value="1"/>
</dbReference>
<dbReference type="InterPro" id="IPR005712">
    <property type="entry name" value="Ribosomal_uS5_bac-type"/>
</dbReference>
<dbReference type="GO" id="GO:0003735">
    <property type="term" value="F:structural constituent of ribosome"/>
    <property type="evidence" value="ECO:0007669"/>
    <property type="project" value="UniProtKB-UniRule"/>
</dbReference>
<keyword evidence="3 7" id="KW-0694">RNA-binding</keyword>
<gene>
    <name evidence="7 11" type="primary">rpsE</name>
    <name evidence="11" type="ORF">ENT43_03950</name>
</gene>
<dbReference type="Pfam" id="PF00333">
    <property type="entry name" value="Ribosomal_S5"/>
    <property type="match status" value="1"/>
</dbReference>
<dbReference type="Pfam" id="PF03719">
    <property type="entry name" value="Ribosomal_S5_C"/>
    <property type="match status" value="1"/>
</dbReference>
<dbReference type="InterPro" id="IPR005324">
    <property type="entry name" value="Ribosomal_uS5_C"/>
</dbReference>
<dbReference type="InterPro" id="IPR014721">
    <property type="entry name" value="Ribsml_uS5_D2-typ_fold_subgr"/>
</dbReference>
<evidence type="ECO:0000256" key="5">
    <source>
        <dbReference type="ARBA" id="ARBA00023274"/>
    </source>
</evidence>
<sequence length="218" mass="23853">MEKEAEITADIAEVTNIAVEKKSPQAPGGKTFGRREGRGPRRRDRDEEKKEFEERVVVVDRVTRVVKGGRRMRFRALVVIGDRKGRVGYASGKGNEVAAAVGKAVNKAKKDLVKVDVRTGTVSHDIIGKSRTTRVLLKSAKKGTGIIAGGAVRIVLELAGYNNIVAKSFGSNNKTNNVIATIDGLKSLLKRKSKIDNIKEEKKSQKDSSDKEKKEIKS</sequence>
<evidence type="ECO:0000256" key="6">
    <source>
        <dbReference type="ARBA" id="ARBA00035255"/>
    </source>
</evidence>
<proteinExistence type="inferred from homology"/>
<comment type="caution">
    <text evidence="11">The sequence shown here is derived from an EMBL/GenBank/DDBJ whole genome shotgun (WGS) entry which is preliminary data.</text>
</comment>
<dbReference type="PROSITE" id="PS00585">
    <property type="entry name" value="RIBOSOMAL_S5"/>
    <property type="match status" value="1"/>
</dbReference>
<dbReference type="SUPFAM" id="SSF54768">
    <property type="entry name" value="dsRNA-binding domain-like"/>
    <property type="match status" value="1"/>
</dbReference>
<keyword evidence="2 7" id="KW-0699">rRNA-binding</keyword>
<dbReference type="HAMAP" id="MF_01307_B">
    <property type="entry name" value="Ribosomal_uS5_B"/>
    <property type="match status" value="1"/>
</dbReference>
<comment type="function">
    <text evidence="7">With S4 and S12 plays an important role in translational accuracy.</text>
</comment>
<protein>
    <recommendedName>
        <fullName evidence="6 7">Small ribosomal subunit protein uS5</fullName>
    </recommendedName>
</protein>
<dbReference type="EMBL" id="DSYQ01000024">
    <property type="protein sequence ID" value="HGT71386.1"/>
    <property type="molecule type" value="Genomic_DNA"/>
</dbReference>
<dbReference type="SUPFAM" id="SSF54211">
    <property type="entry name" value="Ribosomal protein S5 domain 2-like"/>
    <property type="match status" value="1"/>
</dbReference>
<dbReference type="FunFam" id="3.30.230.10:FF:000002">
    <property type="entry name" value="30S ribosomal protein S5"/>
    <property type="match status" value="1"/>
</dbReference>
<comment type="function">
    <text evidence="7">Located at the back of the 30S subunit body where it stabilizes the conformation of the head with respect to the body.</text>
</comment>
<keyword evidence="4 7" id="KW-0689">Ribosomal protein</keyword>
<feature type="domain" description="S5 DRBM" evidence="10">
    <location>
        <begin position="52"/>
        <end position="115"/>
    </location>
</feature>